<dbReference type="Proteomes" id="UP001153069">
    <property type="component" value="Unassembled WGS sequence"/>
</dbReference>
<feature type="compositionally biased region" description="Polar residues" evidence="1">
    <location>
        <begin position="37"/>
        <end position="56"/>
    </location>
</feature>
<organism evidence="2 3">
    <name type="scientific">Seminavis robusta</name>
    <dbReference type="NCBI Taxonomy" id="568900"/>
    <lineage>
        <taxon>Eukaryota</taxon>
        <taxon>Sar</taxon>
        <taxon>Stramenopiles</taxon>
        <taxon>Ochrophyta</taxon>
        <taxon>Bacillariophyta</taxon>
        <taxon>Bacillariophyceae</taxon>
        <taxon>Bacillariophycidae</taxon>
        <taxon>Naviculales</taxon>
        <taxon>Naviculaceae</taxon>
        <taxon>Seminavis</taxon>
    </lineage>
</organism>
<sequence>MSTTTTTYIRGMGIIPSGNKSNNAPSPSRRRVLPANTPRNACSRQRSPTRASTESISIEGIGQVPSTNNTRSSKRRRHQEIYKASSSSHRTSSQSLPPMETVFE</sequence>
<accession>A0A9N8DKU8</accession>
<keyword evidence="3" id="KW-1185">Reference proteome</keyword>
<comment type="caution">
    <text evidence="2">The sequence shown here is derived from an EMBL/GenBank/DDBJ whole genome shotgun (WGS) entry which is preliminary data.</text>
</comment>
<evidence type="ECO:0000313" key="3">
    <source>
        <dbReference type="Proteomes" id="UP001153069"/>
    </source>
</evidence>
<dbReference type="AlphaFoldDB" id="A0A9N8DKU8"/>
<evidence type="ECO:0000256" key="1">
    <source>
        <dbReference type="SAM" id="MobiDB-lite"/>
    </source>
</evidence>
<gene>
    <name evidence="2" type="ORF">SEMRO_138_G064630.1</name>
</gene>
<reference evidence="2" key="1">
    <citation type="submission" date="2020-06" db="EMBL/GenBank/DDBJ databases">
        <authorList>
            <consortium name="Plant Systems Biology data submission"/>
        </authorList>
    </citation>
    <scope>NUCLEOTIDE SEQUENCE</scope>
    <source>
        <strain evidence="2">D6</strain>
    </source>
</reference>
<name>A0A9N8DKU8_9STRA</name>
<protein>
    <submittedName>
        <fullName evidence="2">Uncharacterized protein</fullName>
    </submittedName>
</protein>
<feature type="region of interest" description="Disordered" evidence="1">
    <location>
        <begin position="1"/>
        <end position="104"/>
    </location>
</feature>
<feature type="compositionally biased region" description="Low complexity" evidence="1">
    <location>
        <begin position="85"/>
        <end position="95"/>
    </location>
</feature>
<dbReference type="EMBL" id="CAICTM010000137">
    <property type="protein sequence ID" value="CAB9502486.1"/>
    <property type="molecule type" value="Genomic_DNA"/>
</dbReference>
<proteinExistence type="predicted"/>
<evidence type="ECO:0000313" key="2">
    <source>
        <dbReference type="EMBL" id="CAB9502486.1"/>
    </source>
</evidence>